<keyword evidence="1 2" id="KW-0732">Signal</keyword>
<comment type="caution">
    <text evidence="3">The sequence shown here is derived from an EMBL/GenBank/DDBJ whole genome shotgun (WGS) entry which is preliminary data.</text>
</comment>
<dbReference type="EMBL" id="JADZLT010000049">
    <property type="protein sequence ID" value="MBH0237711.1"/>
    <property type="molecule type" value="Genomic_DNA"/>
</dbReference>
<feature type="signal peptide" evidence="2">
    <location>
        <begin position="1"/>
        <end position="25"/>
    </location>
</feature>
<gene>
    <name evidence="3" type="ORF">I5731_07760</name>
</gene>
<dbReference type="Gene3D" id="3.40.190.10">
    <property type="entry name" value="Periplasmic binding protein-like II"/>
    <property type="match status" value="2"/>
</dbReference>
<dbReference type="AlphaFoldDB" id="A0A931I2H2"/>
<dbReference type="InterPro" id="IPR006311">
    <property type="entry name" value="TAT_signal"/>
</dbReference>
<protein>
    <submittedName>
        <fullName evidence="3">ABC transporter substrate-binding protein</fullName>
    </submittedName>
</protein>
<dbReference type="Proteomes" id="UP000631694">
    <property type="component" value="Unassembled WGS sequence"/>
</dbReference>
<proteinExistence type="predicted"/>
<evidence type="ECO:0000313" key="3">
    <source>
        <dbReference type="EMBL" id="MBH0237711.1"/>
    </source>
</evidence>
<dbReference type="PROSITE" id="PS51318">
    <property type="entry name" value="TAT"/>
    <property type="match status" value="1"/>
</dbReference>
<dbReference type="GO" id="GO:0030288">
    <property type="term" value="C:outer membrane-bounded periplasmic space"/>
    <property type="evidence" value="ECO:0007669"/>
    <property type="project" value="TreeGrafter"/>
</dbReference>
<evidence type="ECO:0000313" key="4">
    <source>
        <dbReference type="Proteomes" id="UP000631694"/>
    </source>
</evidence>
<accession>A0A931I2H2</accession>
<name>A0A931I2H2_9HYPH</name>
<dbReference type="RefSeq" id="WP_197310792.1">
    <property type="nucleotide sequence ID" value="NZ_JADZLT010000049.1"/>
</dbReference>
<dbReference type="Pfam" id="PF13531">
    <property type="entry name" value="SBP_bac_11"/>
    <property type="match status" value="1"/>
</dbReference>
<sequence>MSRPTRAFRAALAALALLAAGPALPRPAAAAEQLVVAGSTDIDAMAPVLKAFEALYPEMRVIYHERETVGLYEEVLDGTLLPPPDVVISSATDLQIRLVNDGFSRPHVSEATRRLPDWAIWRDEAFGFTFEPLVFVVNPAEIDGDDVPRTRERLAALISGDPAFRGRVATYDIRQSGIGYLMASFDQSAMSDFWPFVARVAEGGLMTACCAGEVVELVASGKAAVGYNVLGSYAHARKAAGAPIEIVYPEDFMFVIARVAFIMKDAPNVAAAELFIDFLLSEAAQRVFAHESMLSAIDPAITDGLGQTTIRAAARGPIRPIPLNAALLAMTDPLRRQRFVDLWSQVTGKSPAE</sequence>
<dbReference type="SUPFAM" id="SSF53850">
    <property type="entry name" value="Periplasmic binding protein-like II"/>
    <property type="match status" value="1"/>
</dbReference>
<keyword evidence="4" id="KW-1185">Reference proteome</keyword>
<evidence type="ECO:0000256" key="2">
    <source>
        <dbReference type="SAM" id="SignalP"/>
    </source>
</evidence>
<dbReference type="PANTHER" id="PTHR30006:SF25">
    <property type="entry name" value="PHOSPHOGLYCERATE TRANSPORT REGULATORY PROTEIN PGTC"/>
    <property type="match status" value="1"/>
</dbReference>
<feature type="chain" id="PRO_5037549762" evidence="2">
    <location>
        <begin position="26"/>
        <end position="353"/>
    </location>
</feature>
<dbReference type="PANTHER" id="PTHR30006">
    <property type="entry name" value="THIAMINE-BINDING PERIPLASMIC PROTEIN-RELATED"/>
    <property type="match status" value="1"/>
</dbReference>
<evidence type="ECO:0000256" key="1">
    <source>
        <dbReference type="ARBA" id="ARBA00022729"/>
    </source>
</evidence>
<organism evidence="3 4">
    <name type="scientific">Methylobrevis albus</name>
    <dbReference type="NCBI Taxonomy" id="2793297"/>
    <lineage>
        <taxon>Bacteria</taxon>
        <taxon>Pseudomonadati</taxon>
        <taxon>Pseudomonadota</taxon>
        <taxon>Alphaproteobacteria</taxon>
        <taxon>Hyphomicrobiales</taxon>
        <taxon>Pleomorphomonadaceae</taxon>
        <taxon>Methylobrevis</taxon>
    </lineage>
</organism>
<reference evidence="3" key="1">
    <citation type="submission" date="2020-12" db="EMBL/GenBank/DDBJ databases">
        <title>Methylobrevis albus sp. nov., isolated from fresh water lack sediment.</title>
        <authorList>
            <person name="Zou Q."/>
        </authorList>
    </citation>
    <scope>NUCLEOTIDE SEQUENCE</scope>
    <source>
        <strain evidence="3">L22</strain>
    </source>
</reference>